<feature type="binding site" evidence="8">
    <location>
        <position position="48"/>
    </location>
    <ligand>
        <name>NAD(+)</name>
        <dbReference type="ChEBI" id="CHEBI:57540"/>
    </ligand>
</feature>
<dbReference type="InterPro" id="IPR022383">
    <property type="entry name" value="Lactate/malate_DH_C"/>
</dbReference>
<dbReference type="PRINTS" id="PR00086">
    <property type="entry name" value="LLDHDRGNASE"/>
</dbReference>
<keyword evidence="5 8" id="KW-0520">NAD</keyword>
<dbReference type="PROSITE" id="PS00064">
    <property type="entry name" value="L_LDH"/>
    <property type="match status" value="1"/>
</dbReference>
<dbReference type="NCBIfam" id="TIGR01771">
    <property type="entry name" value="L-LDH-NAD"/>
    <property type="match status" value="1"/>
</dbReference>
<comment type="similarity">
    <text evidence="2">Belongs to the LDH/MDH superfamily. LDH family.</text>
</comment>
<dbReference type="EMBL" id="KV891683">
    <property type="protein sequence ID" value="OON22782.1"/>
    <property type="molecule type" value="Genomic_DNA"/>
</dbReference>
<dbReference type="InterPro" id="IPR011304">
    <property type="entry name" value="L-lactate_DH"/>
</dbReference>
<dbReference type="CDD" id="cd05293">
    <property type="entry name" value="LDH_1"/>
    <property type="match status" value="1"/>
</dbReference>
<dbReference type="Gene3D" id="3.90.110.10">
    <property type="entry name" value="Lactate dehydrogenase/glycoside hydrolase, family 4, C-terminal"/>
    <property type="match status" value="1"/>
</dbReference>
<dbReference type="SUPFAM" id="SSF51735">
    <property type="entry name" value="NAD(P)-binding Rossmann-fold domains"/>
    <property type="match status" value="1"/>
</dbReference>
<evidence type="ECO:0000256" key="3">
    <source>
        <dbReference type="ARBA" id="ARBA00012967"/>
    </source>
</evidence>
<dbReference type="InterPro" id="IPR018177">
    <property type="entry name" value="L-lactate_DH_AS"/>
</dbReference>
<feature type="binding site" evidence="8">
    <location>
        <position position="109"/>
    </location>
    <ligand>
        <name>NAD(+)</name>
        <dbReference type="ChEBI" id="CHEBI:57540"/>
    </ligand>
</feature>
<dbReference type="PIRSF" id="PIRSF000102">
    <property type="entry name" value="Lac_mal_DH"/>
    <property type="match status" value="1"/>
</dbReference>
<dbReference type="PANTHER" id="PTHR43128:SF16">
    <property type="entry name" value="L-LACTATE DEHYDROGENASE"/>
    <property type="match status" value="1"/>
</dbReference>
<evidence type="ECO:0000256" key="6">
    <source>
        <dbReference type="ARBA" id="ARBA00049258"/>
    </source>
</evidence>
<keyword evidence="13" id="KW-1185">Reference proteome</keyword>
<sequence length="375" mass="40696">MAAILKPVAPECLKGKPRTKITVVGVGAVGMATAFSLLDVTGELFLIDVAEDKIKGEVLDLQHGQQFLRRCKISGGTDYKDSANSDIVIITAGCRQSVGESRLSLVQRNIDIFKKMIPQIVKYSPECILVVVSNPVDVLTYAAAKLSGFPRHRVIGTGTMLDSARFRYLLGDRLGVSANSVHGYIIGEHGDSSVPVWSTVSVAGVRLSSIYPLIGTTEDPGNFSEVHQQVVNSAYEIIKLKGYTSWAIGLTCKSLCNAILNNLHTVYPLSTNAQGIHGISEDVCLSLPCLVTSVGVSHVIPQQLNPEELEKIRASATDTSRFRRVSVHLELFAILDDGKCKQAVPQGTFVGKTMRRTMAHVHRIKYNKPTQTLIG</sequence>
<evidence type="ECO:0000313" key="12">
    <source>
        <dbReference type="EMBL" id="OON22782.1"/>
    </source>
</evidence>
<evidence type="ECO:0000259" key="10">
    <source>
        <dbReference type="Pfam" id="PF00056"/>
    </source>
</evidence>
<dbReference type="HAMAP" id="MF_00488">
    <property type="entry name" value="Lactate_dehydrog"/>
    <property type="match status" value="1"/>
</dbReference>
<reference evidence="12 13" key="1">
    <citation type="submission" date="2015-03" db="EMBL/GenBank/DDBJ databases">
        <title>Draft genome of the nematode, Opisthorchis viverrini.</title>
        <authorList>
            <person name="Mitreva M."/>
        </authorList>
    </citation>
    <scope>NUCLEOTIDE SEQUENCE [LARGE SCALE GENOMIC DNA]</scope>
    <source>
        <strain evidence="12">Khon Kaen</strain>
    </source>
</reference>
<dbReference type="Proteomes" id="UP000243686">
    <property type="component" value="Unassembled WGS sequence"/>
</dbReference>
<dbReference type="PANTHER" id="PTHR43128">
    <property type="entry name" value="L-2-HYDROXYCARBOXYLATE DEHYDROGENASE (NAD(P)(+))"/>
    <property type="match status" value="1"/>
</dbReference>
<feature type="active site" description="Proton acceptor" evidence="7">
    <location>
        <position position="189"/>
    </location>
</feature>
<dbReference type="InterPro" id="IPR015955">
    <property type="entry name" value="Lactate_DH/Glyco_Ohase_4_C"/>
</dbReference>
<evidence type="ECO:0000256" key="5">
    <source>
        <dbReference type="ARBA" id="ARBA00023027"/>
    </source>
</evidence>
<evidence type="ECO:0000256" key="8">
    <source>
        <dbReference type="PIRSR" id="PIRSR000102-3"/>
    </source>
</evidence>
<dbReference type="InterPro" id="IPR036291">
    <property type="entry name" value="NAD(P)-bd_dom_sf"/>
</dbReference>
<comment type="pathway">
    <text evidence="1 9">Fermentation; pyruvate fermentation to lactate; (S)-lactate from pyruvate: step 1/1.</text>
</comment>
<evidence type="ECO:0000256" key="1">
    <source>
        <dbReference type="ARBA" id="ARBA00004843"/>
    </source>
</evidence>
<dbReference type="SUPFAM" id="SSF56327">
    <property type="entry name" value="LDH C-terminal domain-like"/>
    <property type="match status" value="1"/>
</dbReference>
<proteinExistence type="inferred from homology"/>
<dbReference type="Pfam" id="PF02866">
    <property type="entry name" value="Ldh_1_C"/>
    <property type="match status" value="1"/>
</dbReference>
<feature type="binding site" evidence="8">
    <location>
        <begin position="25"/>
        <end position="30"/>
    </location>
    <ligand>
        <name>NAD(+)</name>
        <dbReference type="ChEBI" id="CHEBI:57540"/>
    </ligand>
</feature>
<dbReference type="Gene3D" id="3.40.50.720">
    <property type="entry name" value="NAD(P)-binding Rossmann-like Domain"/>
    <property type="match status" value="1"/>
</dbReference>
<keyword evidence="4 9" id="KW-0560">Oxidoreductase</keyword>
<dbReference type="UniPathway" id="UPA00554">
    <property type="reaction ID" value="UER00611"/>
</dbReference>
<dbReference type="Pfam" id="PF00056">
    <property type="entry name" value="Ldh_1_N"/>
    <property type="match status" value="1"/>
</dbReference>
<dbReference type="InterPro" id="IPR001236">
    <property type="entry name" value="Lactate/malate_DH_N"/>
</dbReference>
<feature type="domain" description="Lactate/malate dehydrogenase N-terminal" evidence="10">
    <location>
        <begin position="19"/>
        <end position="156"/>
    </location>
</feature>
<organism evidence="12 13">
    <name type="scientific">Opisthorchis viverrini</name>
    <name type="common">Southeast Asian liver fluke</name>
    <dbReference type="NCBI Taxonomy" id="6198"/>
    <lineage>
        <taxon>Eukaryota</taxon>
        <taxon>Metazoa</taxon>
        <taxon>Spiralia</taxon>
        <taxon>Lophotrochozoa</taxon>
        <taxon>Platyhelminthes</taxon>
        <taxon>Trematoda</taxon>
        <taxon>Digenea</taxon>
        <taxon>Opisthorchiida</taxon>
        <taxon>Opisthorchiata</taxon>
        <taxon>Opisthorchiidae</taxon>
        <taxon>Opisthorchis</taxon>
    </lineage>
</organism>
<dbReference type="GO" id="GO:0004459">
    <property type="term" value="F:L-lactate dehydrogenase (NAD+) activity"/>
    <property type="evidence" value="ECO:0007669"/>
    <property type="project" value="UniProtKB-EC"/>
</dbReference>
<dbReference type="InterPro" id="IPR001557">
    <property type="entry name" value="L-lactate/malate_DH"/>
</dbReference>
<comment type="catalytic activity">
    <reaction evidence="6 9">
        <text>(S)-lactate + NAD(+) = pyruvate + NADH + H(+)</text>
        <dbReference type="Rhea" id="RHEA:23444"/>
        <dbReference type="ChEBI" id="CHEBI:15361"/>
        <dbReference type="ChEBI" id="CHEBI:15378"/>
        <dbReference type="ChEBI" id="CHEBI:16651"/>
        <dbReference type="ChEBI" id="CHEBI:57540"/>
        <dbReference type="ChEBI" id="CHEBI:57945"/>
        <dbReference type="EC" id="1.1.1.27"/>
    </reaction>
</comment>
<feature type="binding site" evidence="8">
    <location>
        <begin position="132"/>
        <end position="134"/>
    </location>
    <ligand>
        <name>NAD(+)</name>
        <dbReference type="ChEBI" id="CHEBI:57540"/>
    </ligand>
</feature>
<dbReference type="EC" id="1.1.1.27" evidence="3 9"/>
<accession>A0A1S8X7Y0</accession>
<evidence type="ECO:0000256" key="2">
    <source>
        <dbReference type="ARBA" id="ARBA00006054"/>
    </source>
</evidence>
<gene>
    <name evidence="12" type="ORF">X801_01309</name>
</gene>
<evidence type="ECO:0000256" key="9">
    <source>
        <dbReference type="RuleBase" id="RU000496"/>
    </source>
</evidence>
<evidence type="ECO:0000256" key="7">
    <source>
        <dbReference type="PIRSR" id="PIRSR000102-1"/>
    </source>
</evidence>
<name>A0A1S8X7Y0_OPIVI</name>
<dbReference type="FunFam" id="3.40.50.720:FF:000018">
    <property type="entry name" value="Malate dehydrogenase"/>
    <property type="match status" value="1"/>
</dbReference>
<evidence type="ECO:0000256" key="4">
    <source>
        <dbReference type="ARBA" id="ARBA00023002"/>
    </source>
</evidence>
<dbReference type="GO" id="GO:0006089">
    <property type="term" value="P:lactate metabolic process"/>
    <property type="evidence" value="ECO:0007669"/>
    <property type="project" value="TreeGrafter"/>
</dbReference>
<feature type="domain" description="Lactate/malate dehydrogenase C-terminal" evidence="11">
    <location>
        <begin position="159"/>
        <end position="316"/>
    </location>
</feature>
<protein>
    <recommendedName>
        <fullName evidence="3 9">L-lactate dehydrogenase</fullName>
        <ecNumber evidence="3 9">1.1.1.27</ecNumber>
    </recommendedName>
</protein>
<dbReference type="GO" id="GO:0005737">
    <property type="term" value="C:cytoplasm"/>
    <property type="evidence" value="ECO:0007669"/>
    <property type="project" value="InterPro"/>
</dbReference>
<evidence type="ECO:0000313" key="13">
    <source>
        <dbReference type="Proteomes" id="UP000243686"/>
    </source>
</evidence>
<dbReference type="AlphaFoldDB" id="A0A1S8X7Y0"/>
<evidence type="ECO:0000259" key="11">
    <source>
        <dbReference type="Pfam" id="PF02866"/>
    </source>
</evidence>